<evidence type="ECO:0000256" key="1">
    <source>
        <dbReference type="SAM" id="SignalP"/>
    </source>
</evidence>
<feature type="chain" id="PRO_5026172000" description="Right handed beta helix domain-containing protein" evidence="1">
    <location>
        <begin position="29"/>
        <end position="265"/>
    </location>
</feature>
<gene>
    <name evidence="2" type="ORF">GCM10011572_25520</name>
    <name evidence="3" type="ORF">GM672_08950</name>
</gene>
<dbReference type="OrthoDB" id="8772891at2"/>
<evidence type="ECO:0000313" key="4">
    <source>
        <dbReference type="Proteomes" id="UP000430634"/>
    </source>
</evidence>
<dbReference type="SUPFAM" id="SSF51126">
    <property type="entry name" value="Pectin lyase-like"/>
    <property type="match status" value="1"/>
</dbReference>
<evidence type="ECO:0000313" key="3">
    <source>
        <dbReference type="EMBL" id="MTV52856.1"/>
    </source>
</evidence>
<dbReference type="Proteomes" id="UP000430634">
    <property type="component" value="Unassembled WGS sequence"/>
</dbReference>
<keyword evidence="1" id="KW-0732">Signal</keyword>
<dbReference type="EMBL" id="BMKG01000009">
    <property type="protein sequence ID" value="GGC02484.1"/>
    <property type="molecule type" value="Genomic_DNA"/>
</dbReference>
<dbReference type="RefSeq" id="WP_155470182.1">
    <property type="nucleotide sequence ID" value="NZ_BMKG01000009.1"/>
</dbReference>
<keyword evidence="5" id="KW-1185">Reference proteome</keyword>
<comment type="caution">
    <text evidence="3">The sequence shown here is derived from an EMBL/GenBank/DDBJ whole genome shotgun (WGS) entry which is preliminary data.</text>
</comment>
<reference evidence="2" key="4">
    <citation type="submission" date="2024-05" db="EMBL/GenBank/DDBJ databases">
        <authorList>
            <person name="Sun Q."/>
            <person name="Zhou Y."/>
        </authorList>
    </citation>
    <scope>NUCLEOTIDE SEQUENCE</scope>
    <source>
        <strain evidence="2">CGMCC 1.15931</strain>
    </source>
</reference>
<dbReference type="Proteomes" id="UP000622638">
    <property type="component" value="Unassembled WGS sequence"/>
</dbReference>
<proteinExistence type="predicted"/>
<reference evidence="3 4" key="3">
    <citation type="submission" date="2019-11" db="EMBL/GenBank/DDBJ databases">
        <title>Type strains purchased from KCTC, JCM and DSMZ.</title>
        <authorList>
            <person name="Lu H."/>
        </authorList>
    </citation>
    <scope>NUCLEOTIDE SEQUENCE [LARGE SCALE GENOMIC DNA]</scope>
    <source>
        <strain evidence="3 4">KCTC 52429</strain>
    </source>
</reference>
<sequence length="265" mass="26310">MDISRSIISGLATLAALGMAAFSPGAGAVDGVVLITQARALAGGVTPADLPGFPVTISEPGSYRLASDLRVATPNIPAVDLRANYVELDLNGFTIFGPGKGFGTAAGIEGHPGGGTTGAAVIVKNGFVRDMGGHGISIDSGATIDHVSSSNNGVDGMILTTGARITNCEANDNGRHGFRILIGQIIHSHAGVNGASGIYIEYGSSLVSDNVLVFNREWGIFGNPAGLGGPSGYKGNVIASSGAGAAGGALVELGPNLCHGSTACP</sequence>
<protein>
    <recommendedName>
        <fullName evidence="6">Right handed beta helix domain-containing protein</fullName>
    </recommendedName>
</protein>
<dbReference type="AlphaFoldDB" id="A0A6I3SWE5"/>
<accession>A0A6I3SWE5</accession>
<reference evidence="2" key="1">
    <citation type="journal article" date="2014" name="Int. J. Syst. Evol. Microbiol.">
        <title>Complete genome of a new Firmicutes species belonging to the dominant human colonic microbiota ('Ruminococcus bicirculans') reveals two chromosomes and a selective capacity to utilize plant glucans.</title>
        <authorList>
            <consortium name="NISC Comparative Sequencing Program"/>
            <person name="Wegmann U."/>
            <person name="Louis P."/>
            <person name="Goesmann A."/>
            <person name="Henrissat B."/>
            <person name="Duncan S.H."/>
            <person name="Flint H.J."/>
        </authorList>
    </citation>
    <scope>NUCLEOTIDE SEQUENCE</scope>
    <source>
        <strain evidence="2">CGMCC 1.15931</strain>
    </source>
</reference>
<evidence type="ECO:0008006" key="6">
    <source>
        <dbReference type="Google" id="ProtNLM"/>
    </source>
</evidence>
<feature type="signal peptide" evidence="1">
    <location>
        <begin position="1"/>
        <end position="28"/>
    </location>
</feature>
<organism evidence="3 4">
    <name type="scientific">Pseudoduganella buxea</name>
    <dbReference type="NCBI Taxonomy" id="1949069"/>
    <lineage>
        <taxon>Bacteria</taxon>
        <taxon>Pseudomonadati</taxon>
        <taxon>Pseudomonadota</taxon>
        <taxon>Betaproteobacteria</taxon>
        <taxon>Burkholderiales</taxon>
        <taxon>Oxalobacteraceae</taxon>
        <taxon>Telluria group</taxon>
        <taxon>Pseudoduganella</taxon>
    </lineage>
</organism>
<evidence type="ECO:0000313" key="2">
    <source>
        <dbReference type="EMBL" id="GGC02484.1"/>
    </source>
</evidence>
<name>A0A6I3SWE5_9BURK</name>
<dbReference type="InterPro" id="IPR011050">
    <property type="entry name" value="Pectin_lyase_fold/virulence"/>
</dbReference>
<evidence type="ECO:0000313" key="5">
    <source>
        <dbReference type="Proteomes" id="UP000622638"/>
    </source>
</evidence>
<reference evidence="5" key="2">
    <citation type="journal article" date="2019" name="Int. J. Syst. Evol. Microbiol.">
        <title>The Global Catalogue of Microorganisms (GCM) 10K type strain sequencing project: providing services to taxonomists for standard genome sequencing and annotation.</title>
        <authorList>
            <consortium name="The Broad Institute Genomics Platform"/>
            <consortium name="The Broad Institute Genome Sequencing Center for Infectious Disease"/>
            <person name="Wu L."/>
            <person name="Ma J."/>
        </authorList>
    </citation>
    <scope>NUCLEOTIDE SEQUENCE [LARGE SCALE GENOMIC DNA]</scope>
    <source>
        <strain evidence="5">CGMCC 1.15931</strain>
    </source>
</reference>
<dbReference type="EMBL" id="WNKZ01000018">
    <property type="protein sequence ID" value="MTV52856.1"/>
    <property type="molecule type" value="Genomic_DNA"/>
</dbReference>